<dbReference type="Pfam" id="PF02225">
    <property type="entry name" value="PA"/>
    <property type="match status" value="1"/>
</dbReference>
<sequence>MLGGQLRPNARVVSNHRAVDIHGRASTMDREFPAYAIFGDKKLKGQSLSPTRLAKNKLYPMVSSKDAKAANQSEKRRVSIKSPNHNPPFHFRFMNILKKDMPIYILGVVLLGSLDPEKVKDKIVVCLRGINARVEKGEAVLEAGGAGMVLANDVTTGNEIIADAHVLPATHITYSDGKVLFSYLQSTQSPRGYITKAITELNTKPAPFMAAFSSQGPNTV</sequence>
<protein>
    <recommendedName>
        <fullName evidence="4">PA domain-containing protein</fullName>
    </recommendedName>
</protein>
<evidence type="ECO:0000256" key="2">
    <source>
        <dbReference type="ARBA" id="ARBA00022729"/>
    </source>
</evidence>
<dbReference type="InterPro" id="IPR045051">
    <property type="entry name" value="SBT"/>
</dbReference>
<dbReference type="Gene3D" id="3.50.30.30">
    <property type="match status" value="1"/>
</dbReference>
<keyword evidence="3" id="KW-0325">Glycoprotein</keyword>
<keyword evidence="2" id="KW-0732">Signal</keyword>
<dbReference type="AlphaFoldDB" id="A0A6V7PKV8"/>
<dbReference type="SUPFAM" id="SSF52025">
    <property type="entry name" value="PA domain"/>
    <property type="match status" value="1"/>
</dbReference>
<name>A0A6V7PKV8_ANACO</name>
<dbReference type="InterPro" id="IPR003137">
    <property type="entry name" value="PA_domain"/>
</dbReference>
<accession>A0A6V7PKV8</accession>
<proteinExistence type="inferred from homology"/>
<evidence type="ECO:0000256" key="1">
    <source>
        <dbReference type="ARBA" id="ARBA00011073"/>
    </source>
</evidence>
<evidence type="ECO:0000256" key="3">
    <source>
        <dbReference type="ARBA" id="ARBA00023180"/>
    </source>
</evidence>
<feature type="domain" description="PA" evidence="4">
    <location>
        <begin position="117"/>
        <end position="179"/>
    </location>
</feature>
<evidence type="ECO:0000259" key="4">
    <source>
        <dbReference type="Pfam" id="PF02225"/>
    </source>
</evidence>
<evidence type="ECO:0000313" key="5">
    <source>
        <dbReference type="EMBL" id="CAD1831454.1"/>
    </source>
</evidence>
<dbReference type="CDD" id="cd02120">
    <property type="entry name" value="PA_subtilisin_like"/>
    <property type="match status" value="1"/>
</dbReference>
<dbReference type="EMBL" id="LR862149">
    <property type="protein sequence ID" value="CAD1831454.1"/>
    <property type="molecule type" value="Genomic_DNA"/>
</dbReference>
<gene>
    <name evidence="5" type="ORF">CB5_LOCUS14665</name>
</gene>
<dbReference type="InterPro" id="IPR046450">
    <property type="entry name" value="PA_dom_sf"/>
</dbReference>
<comment type="similarity">
    <text evidence="1">Belongs to the peptidase S8 family.</text>
</comment>
<dbReference type="PANTHER" id="PTHR10795">
    <property type="entry name" value="PROPROTEIN CONVERTASE SUBTILISIN/KEXIN"/>
    <property type="match status" value="1"/>
</dbReference>
<reference evidence="5" key="1">
    <citation type="submission" date="2020-07" db="EMBL/GenBank/DDBJ databases">
        <authorList>
            <person name="Lin J."/>
        </authorList>
    </citation>
    <scope>NUCLEOTIDE SEQUENCE</scope>
</reference>
<organism evidence="5">
    <name type="scientific">Ananas comosus var. bracteatus</name>
    <name type="common">red pineapple</name>
    <dbReference type="NCBI Taxonomy" id="296719"/>
    <lineage>
        <taxon>Eukaryota</taxon>
        <taxon>Viridiplantae</taxon>
        <taxon>Streptophyta</taxon>
        <taxon>Embryophyta</taxon>
        <taxon>Tracheophyta</taxon>
        <taxon>Spermatophyta</taxon>
        <taxon>Magnoliopsida</taxon>
        <taxon>Liliopsida</taxon>
        <taxon>Poales</taxon>
        <taxon>Bromeliaceae</taxon>
        <taxon>Bromelioideae</taxon>
        <taxon>Ananas</taxon>
    </lineage>
</organism>